<accession>A0A9D2MUU3</accession>
<dbReference type="InterPro" id="IPR027417">
    <property type="entry name" value="P-loop_NTPase"/>
</dbReference>
<dbReference type="SUPFAM" id="SSF52540">
    <property type="entry name" value="P-loop containing nucleoside triphosphate hydrolases"/>
    <property type="match status" value="1"/>
</dbReference>
<proteinExistence type="predicted"/>
<dbReference type="Gene3D" id="3.40.50.300">
    <property type="entry name" value="P-loop containing nucleotide triphosphate hydrolases"/>
    <property type="match status" value="1"/>
</dbReference>
<sequence>MLGERILVIGSPGSGKSTFARALGELTDLPLLYLDLLFWNADRTTVENQVFDQRLEQAMAQSQRWIMDGNYSRTLDRRLARCQRVFFLDYPVEVCLEGVRARRGTVRPDIPWVETEEDPEFMDYIRTFPQQQRPKILALQEEHPEKNWVVFRFREQADAYLQGLREGKAGKA</sequence>
<keyword evidence="1" id="KW-0418">Kinase</keyword>
<organism evidence="1 2">
    <name type="scientific">Candidatus Acutalibacter pullicola</name>
    <dbReference type="NCBI Taxonomy" id="2838417"/>
    <lineage>
        <taxon>Bacteria</taxon>
        <taxon>Bacillati</taxon>
        <taxon>Bacillota</taxon>
        <taxon>Clostridia</taxon>
        <taxon>Eubacteriales</taxon>
        <taxon>Acutalibacteraceae</taxon>
        <taxon>Acutalibacter</taxon>
    </lineage>
</organism>
<reference evidence="1" key="1">
    <citation type="journal article" date="2021" name="PeerJ">
        <title>Extensive microbial diversity within the chicken gut microbiome revealed by metagenomics and culture.</title>
        <authorList>
            <person name="Gilroy R."/>
            <person name="Ravi A."/>
            <person name="Getino M."/>
            <person name="Pursley I."/>
            <person name="Horton D.L."/>
            <person name="Alikhan N.F."/>
            <person name="Baker D."/>
            <person name="Gharbi K."/>
            <person name="Hall N."/>
            <person name="Watson M."/>
            <person name="Adriaenssens E.M."/>
            <person name="Foster-Nyarko E."/>
            <person name="Jarju S."/>
            <person name="Secka A."/>
            <person name="Antonio M."/>
            <person name="Oren A."/>
            <person name="Chaudhuri R.R."/>
            <person name="La Ragione R."/>
            <person name="Hildebrand F."/>
            <person name="Pallen M.J."/>
        </authorList>
    </citation>
    <scope>NUCLEOTIDE SEQUENCE</scope>
    <source>
        <strain evidence="1">CHK185-1770</strain>
    </source>
</reference>
<dbReference type="AlphaFoldDB" id="A0A9D2MUU3"/>
<comment type="caution">
    <text evidence="1">The sequence shown here is derived from an EMBL/GenBank/DDBJ whole genome shotgun (WGS) entry which is preliminary data.</text>
</comment>
<reference evidence="1" key="2">
    <citation type="submission" date="2021-04" db="EMBL/GenBank/DDBJ databases">
        <authorList>
            <person name="Gilroy R."/>
        </authorList>
    </citation>
    <scope>NUCLEOTIDE SEQUENCE</scope>
    <source>
        <strain evidence="1">CHK185-1770</strain>
    </source>
</reference>
<dbReference type="EMBL" id="DWXG01000009">
    <property type="protein sequence ID" value="HJB97213.1"/>
    <property type="molecule type" value="Genomic_DNA"/>
</dbReference>
<evidence type="ECO:0000313" key="1">
    <source>
        <dbReference type="EMBL" id="HJB97213.1"/>
    </source>
</evidence>
<protein>
    <submittedName>
        <fullName evidence="1">Adenylate kinase</fullName>
    </submittedName>
</protein>
<gene>
    <name evidence="1" type="ORF">H9710_01400</name>
</gene>
<dbReference type="PANTHER" id="PTHR37816:SF1">
    <property type="entry name" value="TOXIN"/>
    <property type="match status" value="1"/>
</dbReference>
<dbReference type="GO" id="GO:0016301">
    <property type="term" value="F:kinase activity"/>
    <property type="evidence" value="ECO:0007669"/>
    <property type="project" value="UniProtKB-KW"/>
</dbReference>
<dbReference type="PANTHER" id="PTHR37816">
    <property type="entry name" value="YALI0E33011P"/>
    <property type="match status" value="1"/>
</dbReference>
<dbReference type="Proteomes" id="UP000826793">
    <property type="component" value="Unassembled WGS sequence"/>
</dbReference>
<keyword evidence="1" id="KW-0808">Transferase</keyword>
<dbReference type="InterPro" id="IPR052922">
    <property type="entry name" value="Cytidylate_Kinase-2"/>
</dbReference>
<name>A0A9D2MUU3_9FIRM</name>
<evidence type="ECO:0000313" key="2">
    <source>
        <dbReference type="Proteomes" id="UP000826793"/>
    </source>
</evidence>